<dbReference type="GeneID" id="129324849"/>
<dbReference type="Pfam" id="PF09302">
    <property type="entry name" value="XLF"/>
    <property type="match status" value="1"/>
</dbReference>
<keyword evidence="11" id="KW-1185">Reference proteome</keyword>
<evidence type="ECO:0000259" key="10">
    <source>
        <dbReference type="Pfam" id="PF21928"/>
    </source>
</evidence>
<name>A0AA97KSS4_EUBMA</name>
<evidence type="ECO:0000256" key="1">
    <source>
        <dbReference type="ARBA" id="ARBA00004123"/>
    </source>
</evidence>
<dbReference type="Gene3D" id="2.170.210.10">
    <property type="entry name" value="DNA double-strand break repair and VJ recombination XRCC4, N-terminal"/>
    <property type="match status" value="1"/>
</dbReference>
<dbReference type="FunFam" id="2.170.210.10:FF:000001">
    <property type="entry name" value="Non-homologous end-joining factor 1"/>
    <property type="match status" value="1"/>
</dbReference>
<dbReference type="PANTHER" id="PTHR32235:SF1">
    <property type="entry name" value="NON-HOMOLOGOUS END-JOINING FACTOR 1"/>
    <property type="match status" value="1"/>
</dbReference>
<comment type="subcellular location">
    <subcellularLocation>
        <location evidence="1">Nucleus</location>
    </subcellularLocation>
</comment>
<keyword evidence="5" id="KW-0539">Nucleus</keyword>
<dbReference type="FunFam" id="1.10.287.450:FF:000003">
    <property type="entry name" value="Non-homologous end-joining factor 1"/>
    <property type="match status" value="1"/>
</dbReference>
<keyword evidence="2" id="KW-0227">DNA damage</keyword>
<dbReference type="Proteomes" id="UP001190640">
    <property type="component" value="Chromosome 2"/>
</dbReference>
<feature type="compositionally biased region" description="Low complexity" evidence="8">
    <location>
        <begin position="264"/>
        <end position="275"/>
    </location>
</feature>
<dbReference type="Pfam" id="PF21928">
    <property type="entry name" value="XLF_CC"/>
    <property type="match status" value="1"/>
</dbReference>
<protein>
    <recommendedName>
        <fullName evidence="7">Non-homologous end-joining factor 1</fullName>
    </recommendedName>
</protein>
<dbReference type="CDD" id="cd22285">
    <property type="entry name" value="HD_XLF_N"/>
    <property type="match status" value="1"/>
</dbReference>
<evidence type="ECO:0000259" key="9">
    <source>
        <dbReference type="Pfam" id="PF09302"/>
    </source>
</evidence>
<dbReference type="GO" id="GO:0032807">
    <property type="term" value="C:DNA ligase IV complex"/>
    <property type="evidence" value="ECO:0007669"/>
    <property type="project" value="TreeGrafter"/>
</dbReference>
<dbReference type="KEGG" id="emc:129324849"/>
<dbReference type="GO" id="GO:0045027">
    <property type="term" value="F:DNA end binding"/>
    <property type="evidence" value="ECO:0007669"/>
    <property type="project" value="TreeGrafter"/>
</dbReference>
<evidence type="ECO:0000256" key="8">
    <source>
        <dbReference type="SAM" id="MobiDB-lite"/>
    </source>
</evidence>
<dbReference type="InterPro" id="IPR052287">
    <property type="entry name" value="NHEJ_factor"/>
</dbReference>
<dbReference type="Gene3D" id="1.10.287.450">
    <property type="entry name" value="Helix hairpin bin"/>
    <property type="match status" value="1"/>
</dbReference>
<dbReference type="AlphaFoldDB" id="A0AA97KSS4"/>
<keyword evidence="3" id="KW-0238">DNA-binding</keyword>
<dbReference type="RefSeq" id="XP_054828242.1">
    <property type="nucleotide sequence ID" value="XM_054972267.1"/>
</dbReference>
<sequence>MENVEDLETRLLLQPWASVTFAESTLMAKAYFGDASYALLLSDLCSMWYERADTQIIHQRSKDLNKRLTAHASSFLNRLRSLVYPLLEGQPTSSTSFSCQLSPGTLTLHVKSELSGLPFCWDFYCSAAPVEMISRHLVQPLMAMSLALQSQVRELSSLLVQKDVEIEDYRESGAALSRERLKTEPFKEESFLQMFEAKTLPQVCCLGDGHLFTSNLKHLYMAVTQQQARVVCKRHREASGDSGSLEHISTQDLPAEPEKGETESQSAAAQCAQSATEFSTQVQKAQLPLTKTKRKKAKGLFG</sequence>
<evidence type="ECO:0000313" key="11">
    <source>
        <dbReference type="Proteomes" id="UP001190640"/>
    </source>
</evidence>
<feature type="region of interest" description="Disordered" evidence="8">
    <location>
        <begin position="234"/>
        <end position="302"/>
    </location>
</feature>
<evidence type="ECO:0000256" key="6">
    <source>
        <dbReference type="ARBA" id="ARBA00025747"/>
    </source>
</evidence>
<dbReference type="CTD" id="79840"/>
<dbReference type="PANTHER" id="PTHR32235">
    <property type="entry name" value="NON-HOMOLOGOUS END-JOINING FACTOR 1"/>
    <property type="match status" value="1"/>
</dbReference>
<evidence type="ECO:0000256" key="5">
    <source>
        <dbReference type="ARBA" id="ARBA00023242"/>
    </source>
</evidence>
<feature type="domain" description="XLF-like coiled-coil region" evidence="10">
    <location>
        <begin position="129"/>
        <end position="177"/>
    </location>
</feature>
<accession>A0AA97KSS4</accession>
<evidence type="ECO:0000313" key="12">
    <source>
        <dbReference type="RefSeq" id="XP_054828242.1"/>
    </source>
</evidence>
<feature type="compositionally biased region" description="Basic residues" evidence="8">
    <location>
        <begin position="291"/>
        <end position="302"/>
    </location>
</feature>
<dbReference type="GO" id="GO:0006303">
    <property type="term" value="P:double-strand break repair via nonhomologous end joining"/>
    <property type="evidence" value="ECO:0007669"/>
    <property type="project" value="UniProtKB-ARBA"/>
</dbReference>
<comment type="similarity">
    <text evidence="6">Belongs to the XRCC4-XLF family. XLF subfamily.</text>
</comment>
<evidence type="ECO:0000256" key="7">
    <source>
        <dbReference type="ARBA" id="ARBA00044529"/>
    </source>
</evidence>
<keyword evidence="4" id="KW-0234">DNA repair</keyword>
<dbReference type="InterPro" id="IPR053829">
    <property type="entry name" value="XLF-like_CC"/>
</dbReference>
<evidence type="ECO:0000256" key="3">
    <source>
        <dbReference type="ARBA" id="ARBA00023125"/>
    </source>
</evidence>
<organism evidence="11 12">
    <name type="scientific">Eublepharis macularius</name>
    <name type="common">Leopard gecko</name>
    <name type="synonym">Cyrtodactylus macularius</name>
    <dbReference type="NCBI Taxonomy" id="481883"/>
    <lineage>
        <taxon>Eukaryota</taxon>
        <taxon>Metazoa</taxon>
        <taxon>Chordata</taxon>
        <taxon>Craniata</taxon>
        <taxon>Vertebrata</taxon>
        <taxon>Euteleostomi</taxon>
        <taxon>Lepidosauria</taxon>
        <taxon>Squamata</taxon>
        <taxon>Bifurcata</taxon>
        <taxon>Gekkota</taxon>
        <taxon>Eublepharidae</taxon>
        <taxon>Eublepharinae</taxon>
        <taxon>Eublepharis</taxon>
    </lineage>
</organism>
<evidence type="ECO:0000256" key="2">
    <source>
        <dbReference type="ARBA" id="ARBA00022763"/>
    </source>
</evidence>
<evidence type="ECO:0000256" key="4">
    <source>
        <dbReference type="ARBA" id="ARBA00023204"/>
    </source>
</evidence>
<dbReference type="InterPro" id="IPR038051">
    <property type="entry name" value="XRCC4-like_N_sf"/>
</dbReference>
<feature type="domain" description="XLF-like N-terminal" evidence="9">
    <location>
        <begin position="15"/>
        <end position="126"/>
    </location>
</feature>
<proteinExistence type="inferred from homology"/>
<dbReference type="InterPro" id="IPR015381">
    <property type="entry name" value="XLF-like_N"/>
</dbReference>
<gene>
    <name evidence="12" type="primary">NHEJ1</name>
</gene>
<reference evidence="12" key="1">
    <citation type="submission" date="2025-08" db="UniProtKB">
        <authorList>
            <consortium name="RefSeq"/>
        </authorList>
    </citation>
    <scope>IDENTIFICATION</scope>
    <source>
        <tissue evidence="12">Blood</tissue>
    </source>
</reference>